<dbReference type="InterPro" id="IPR044716">
    <property type="entry name" value="LEUNIG-like"/>
</dbReference>
<evidence type="ECO:0000256" key="4">
    <source>
        <dbReference type="SAM" id="MobiDB-lite"/>
    </source>
</evidence>
<dbReference type="InterPro" id="IPR020472">
    <property type="entry name" value="WD40_PAC1"/>
</dbReference>
<dbReference type="PANTHER" id="PTHR44376">
    <property type="entry name" value="TRANSCRIPTIONAL REGULATOR OF FILAMENTOUS GROWTH FLO8"/>
    <property type="match status" value="1"/>
</dbReference>
<dbReference type="InterPro" id="IPR015943">
    <property type="entry name" value="WD40/YVTN_repeat-like_dom_sf"/>
</dbReference>
<feature type="repeat" description="WD" evidence="3">
    <location>
        <begin position="681"/>
        <end position="723"/>
    </location>
</feature>
<accession>A0ABC8T2R2</accession>
<feature type="repeat" description="WD" evidence="3">
    <location>
        <begin position="407"/>
        <end position="439"/>
    </location>
</feature>
<protein>
    <submittedName>
        <fullName evidence="5">Uncharacterized protein</fullName>
    </submittedName>
</protein>
<dbReference type="Pfam" id="PF00400">
    <property type="entry name" value="WD40"/>
    <property type="match status" value="11"/>
</dbReference>
<feature type="compositionally biased region" description="Low complexity" evidence="4">
    <location>
        <begin position="44"/>
        <end position="60"/>
    </location>
</feature>
<gene>
    <name evidence="5" type="ORF">ILEXP_LOCUS31241</name>
</gene>
<feature type="repeat" description="WD" evidence="3">
    <location>
        <begin position="199"/>
        <end position="231"/>
    </location>
</feature>
<reference evidence="5 6" key="1">
    <citation type="submission" date="2024-02" db="EMBL/GenBank/DDBJ databases">
        <authorList>
            <person name="Vignale AGUSTIN F."/>
            <person name="Sosa J E."/>
            <person name="Modenutti C."/>
        </authorList>
    </citation>
    <scope>NUCLEOTIDE SEQUENCE [LARGE SCALE GENOMIC DNA]</scope>
</reference>
<organism evidence="5 6">
    <name type="scientific">Ilex paraguariensis</name>
    <name type="common">yerba mate</name>
    <dbReference type="NCBI Taxonomy" id="185542"/>
    <lineage>
        <taxon>Eukaryota</taxon>
        <taxon>Viridiplantae</taxon>
        <taxon>Streptophyta</taxon>
        <taxon>Embryophyta</taxon>
        <taxon>Tracheophyta</taxon>
        <taxon>Spermatophyta</taxon>
        <taxon>Magnoliopsida</taxon>
        <taxon>eudicotyledons</taxon>
        <taxon>Gunneridae</taxon>
        <taxon>Pentapetalae</taxon>
        <taxon>asterids</taxon>
        <taxon>campanulids</taxon>
        <taxon>Aquifoliales</taxon>
        <taxon>Aquifoliaceae</taxon>
        <taxon>Ilex</taxon>
    </lineage>
</organism>
<dbReference type="PANTHER" id="PTHR44376:SF22">
    <property type="entry name" value="TRANSCRIPTIONAL COREPRESSOR LEUNIG_HOMOLOG"/>
    <property type="match status" value="1"/>
</dbReference>
<evidence type="ECO:0000313" key="6">
    <source>
        <dbReference type="Proteomes" id="UP001642360"/>
    </source>
</evidence>
<feature type="repeat" description="WD" evidence="3">
    <location>
        <begin position="652"/>
        <end position="670"/>
    </location>
</feature>
<feature type="repeat" description="WD" evidence="3">
    <location>
        <begin position="325"/>
        <end position="365"/>
    </location>
</feature>
<feature type="repeat" description="WD" evidence="3">
    <location>
        <begin position="540"/>
        <end position="580"/>
    </location>
</feature>
<dbReference type="Proteomes" id="UP001642360">
    <property type="component" value="Unassembled WGS sequence"/>
</dbReference>
<feature type="repeat" description="WD" evidence="3">
    <location>
        <begin position="846"/>
        <end position="878"/>
    </location>
</feature>
<keyword evidence="6" id="KW-1185">Reference proteome</keyword>
<dbReference type="SMART" id="SM00320">
    <property type="entry name" value="WD40"/>
    <property type="match status" value="17"/>
</dbReference>
<dbReference type="PROSITE" id="PS50082">
    <property type="entry name" value="WD_REPEATS_2"/>
    <property type="match status" value="11"/>
</dbReference>
<evidence type="ECO:0000256" key="3">
    <source>
        <dbReference type="PROSITE-ProRule" id="PRU00221"/>
    </source>
</evidence>
<evidence type="ECO:0000256" key="2">
    <source>
        <dbReference type="ARBA" id="ARBA00022737"/>
    </source>
</evidence>
<sequence>MLLTESLLGIEQMKMPQMQQSSQQQDQLQQQQLLQDNRKRKHSSSGAANSTGTGNTMGPSPNSPPSTHTPGDGIPTSSSMQHANSVPKSLMYGAEGTGGLVSSTNHLDDIEHFADVESFLSHDGGDGRDLYDGTVKQALTEQKTESSKGFSFGEVGCIRTRNKVTSCHFSSDGKLLACAGHDKKAVLWNMGTLQTESTAEEHQHLITDVRFRPNSTQLATASFDMSVRLWDAANPSYCLNAYTGHTSHVMSLDFHPKKSDLFCFCDSNNEIRYWNISPFKCTRVSKQGGSAQVRFQPIMGHLLAAASDKVVSIFDVETDRQTLSFQGHSGGVIYLCWDPTGDYLASVSGESVKVWSLASGECIHDLSSNGNQFHSCVFHPSYSALLAIGGLRAVLWNMGTLQTESTAEEHQHLITDVRFRPNSTQLATASFDMSVRLWDAANVISSASSPSYCLNAYTGHTSHVMSLDFHPKKSDLFCFCDSNNEIRYWNISPFKCTRVSKQGGSAQVRFQPIMGHLLAAASDKVVSIFDVETDRQTLSFQGHSGGVIYLCWDPTGDYLASVSGESVKVWSLASGECIHDLSSNGNQFHSCVFHPSYSALLAIGGLRSMELWNMAENKCMTVPAHENIIAALAQSPVTGMVASASHDSSVKPNSTQLATASFDMSVRLWDAANPSYCLNAYTGHTSHVMSLDFHPKKSDLFCFCDSNNEIRYWNISPFKCTRVSKQGGSAQVRFQPIMGHLLAAASDKVVSIFDVETDRQTLSFQGHSGGVIYLCWDPTGDYLASVSGESVKVWSLASGECIHDLSSNGNQFHSCVFHPSYSALLAIGGLRSMELWNMVENKCMTVPAHENIIAALAQSPVTGMVASASHDSSVKLWK</sequence>
<evidence type="ECO:0000313" key="5">
    <source>
        <dbReference type="EMBL" id="CAK9162371.1"/>
    </source>
</evidence>
<dbReference type="CDD" id="cd00200">
    <property type="entry name" value="WD40"/>
    <property type="match status" value="2"/>
</dbReference>
<dbReference type="EMBL" id="CAUOFW020003847">
    <property type="protein sequence ID" value="CAK9162371.1"/>
    <property type="molecule type" value="Genomic_DNA"/>
</dbReference>
<proteinExistence type="predicted"/>
<feature type="repeat" description="WD" evidence="3">
    <location>
        <begin position="764"/>
        <end position="804"/>
    </location>
</feature>
<dbReference type="InterPro" id="IPR001680">
    <property type="entry name" value="WD40_rpt"/>
</dbReference>
<dbReference type="PROSITE" id="PS50294">
    <property type="entry name" value="WD_REPEATS_REGION"/>
    <property type="match status" value="3"/>
</dbReference>
<dbReference type="InterPro" id="IPR036322">
    <property type="entry name" value="WD40_repeat_dom_sf"/>
</dbReference>
<keyword evidence="1 3" id="KW-0853">WD repeat</keyword>
<dbReference type="SUPFAM" id="SSF50978">
    <property type="entry name" value="WD40 repeat-like"/>
    <property type="match status" value="3"/>
</dbReference>
<comment type="caution">
    <text evidence="5">The sequence shown here is derived from an EMBL/GenBank/DDBJ whole genome shotgun (WGS) entry which is preliminary data.</text>
</comment>
<dbReference type="AlphaFoldDB" id="A0ABC8T2R2"/>
<feature type="region of interest" description="Disordered" evidence="4">
    <location>
        <begin position="15"/>
        <end position="83"/>
    </location>
</feature>
<feature type="repeat" description="WD" evidence="3">
    <location>
        <begin position="164"/>
        <end position="198"/>
    </location>
</feature>
<feature type="repeat" description="WD" evidence="3">
    <location>
        <begin position="457"/>
        <end position="499"/>
    </location>
</feature>
<feature type="compositionally biased region" description="Low complexity" evidence="4">
    <location>
        <begin position="19"/>
        <end position="35"/>
    </location>
</feature>
<feature type="repeat" description="WD" evidence="3">
    <location>
        <begin position="242"/>
        <end position="284"/>
    </location>
</feature>
<evidence type="ECO:0000256" key="1">
    <source>
        <dbReference type="ARBA" id="ARBA00022574"/>
    </source>
</evidence>
<dbReference type="Gene3D" id="2.130.10.10">
    <property type="entry name" value="YVTN repeat-like/Quinoprotein amine dehydrogenase"/>
    <property type="match status" value="6"/>
</dbReference>
<keyword evidence="2" id="KW-0677">Repeat</keyword>
<name>A0ABC8T2R2_9AQUA</name>
<dbReference type="PRINTS" id="PR00320">
    <property type="entry name" value="GPROTEINBRPT"/>
</dbReference>